<evidence type="ECO:0000313" key="2">
    <source>
        <dbReference type="EMBL" id="MQY24601.1"/>
    </source>
</evidence>
<reference evidence="2 3" key="1">
    <citation type="submission" date="2019-10" db="EMBL/GenBank/DDBJ databases">
        <title>Nocardia macrotermitis sp. nov. and Nocardia aurantia sp. nov., isolated from the gut of fungus growing-termite Macrotermes natalensis.</title>
        <authorList>
            <person name="Benndorf R."/>
            <person name="Schwitalla J."/>
            <person name="Martin K."/>
            <person name="De Beer W."/>
            <person name="Kaster A.-K."/>
            <person name="Vollmers J."/>
            <person name="Poulsen M."/>
            <person name="Beemelmanns C."/>
        </authorList>
    </citation>
    <scope>NUCLEOTIDE SEQUENCE [LARGE SCALE GENOMIC DNA]</scope>
    <source>
        <strain evidence="2 3">RB56</strain>
    </source>
</reference>
<organism evidence="2 3">
    <name type="scientific">Nocardia aurantia</name>
    <dbReference type="NCBI Taxonomy" id="2585199"/>
    <lineage>
        <taxon>Bacteria</taxon>
        <taxon>Bacillati</taxon>
        <taxon>Actinomycetota</taxon>
        <taxon>Actinomycetes</taxon>
        <taxon>Mycobacteriales</taxon>
        <taxon>Nocardiaceae</taxon>
        <taxon>Nocardia</taxon>
    </lineage>
</organism>
<dbReference type="Proteomes" id="UP000431401">
    <property type="component" value="Unassembled WGS sequence"/>
</dbReference>
<proteinExistence type="predicted"/>
<gene>
    <name evidence="2" type="ORF">NRB56_01490</name>
</gene>
<protein>
    <submittedName>
        <fullName evidence="2">Uncharacterized protein</fullName>
    </submittedName>
</protein>
<accession>A0A7K0DGF2</accession>
<dbReference type="EMBL" id="WEGI01000001">
    <property type="protein sequence ID" value="MQY24601.1"/>
    <property type="molecule type" value="Genomic_DNA"/>
</dbReference>
<sequence>MAEQQGQNQTNNPRSAFRYPVAFEEFYAAGLYQMGPVRPDTVYTGDPNRPGPQQRDPVTGLWVWKASVTDPGEPNSRRRSYDILLLSETEPVPTTDELSAGLRPIVLEGLTVQPRVGGQGEFKYLTYTVRAAGYAPAPAPAVSGRGGAGSGRNQS</sequence>
<feature type="compositionally biased region" description="Gly residues" evidence="1">
    <location>
        <begin position="144"/>
        <end position="155"/>
    </location>
</feature>
<name>A0A7K0DGF2_9NOCA</name>
<keyword evidence="3" id="KW-1185">Reference proteome</keyword>
<dbReference type="AlphaFoldDB" id="A0A7K0DGF2"/>
<feature type="region of interest" description="Disordered" evidence="1">
    <location>
        <begin position="136"/>
        <end position="155"/>
    </location>
</feature>
<comment type="caution">
    <text evidence="2">The sequence shown here is derived from an EMBL/GenBank/DDBJ whole genome shotgun (WGS) entry which is preliminary data.</text>
</comment>
<evidence type="ECO:0000313" key="3">
    <source>
        <dbReference type="Proteomes" id="UP000431401"/>
    </source>
</evidence>
<evidence type="ECO:0000256" key="1">
    <source>
        <dbReference type="SAM" id="MobiDB-lite"/>
    </source>
</evidence>
<dbReference type="OrthoDB" id="3689685at2"/>